<name>A0A182VTZ8_9DIPT</name>
<dbReference type="STRING" id="112268.A0A182VTZ8"/>
<reference evidence="13" key="2">
    <citation type="submission" date="2020-05" db="UniProtKB">
        <authorList>
            <consortium name="EnsemblMetazoa"/>
        </authorList>
    </citation>
    <scope>IDENTIFICATION</scope>
    <source>
        <strain evidence="13">MINIMUS1</strain>
    </source>
</reference>
<comment type="catalytic activity">
    <reaction evidence="10">
        <text>N-terminal L-seryl-[histone H2A] + acetyl-CoA = N-terminal N(alpha)-acetyl-L-seryl-[histone H2A] + CoA + H(+)</text>
        <dbReference type="Rhea" id="RHEA:50600"/>
        <dbReference type="Rhea" id="RHEA-COMP:12742"/>
        <dbReference type="Rhea" id="RHEA-COMP:12744"/>
        <dbReference type="ChEBI" id="CHEBI:15378"/>
        <dbReference type="ChEBI" id="CHEBI:57287"/>
        <dbReference type="ChEBI" id="CHEBI:57288"/>
        <dbReference type="ChEBI" id="CHEBI:64738"/>
        <dbReference type="ChEBI" id="CHEBI:83690"/>
        <dbReference type="EC" id="2.3.1.257"/>
    </reaction>
</comment>
<accession>A0A182VTZ8</accession>
<evidence type="ECO:0000256" key="10">
    <source>
        <dbReference type="ARBA" id="ARBA00047821"/>
    </source>
</evidence>
<evidence type="ECO:0000256" key="4">
    <source>
        <dbReference type="ARBA" id="ARBA00012950"/>
    </source>
</evidence>
<organism evidence="13 14">
    <name type="scientific">Anopheles minimus</name>
    <dbReference type="NCBI Taxonomy" id="112268"/>
    <lineage>
        <taxon>Eukaryota</taxon>
        <taxon>Metazoa</taxon>
        <taxon>Ecdysozoa</taxon>
        <taxon>Arthropoda</taxon>
        <taxon>Hexapoda</taxon>
        <taxon>Insecta</taxon>
        <taxon>Pterygota</taxon>
        <taxon>Neoptera</taxon>
        <taxon>Endopterygota</taxon>
        <taxon>Diptera</taxon>
        <taxon>Nematocera</taxon>
        <taxon>Culicoidea</taxon>
        <taxon>Culicidae</taxon>
        <taxon>Anophelinae</taxon>
        <taxon>Anopheles</taxon>
    </lineage>
</organism>
<evidence type="ECO:0000259" key="12">
    <source>
        <dbReference type="PROSITE" id="PS51186"/>
    </source>
</evidence>
<evidence type="ECO:0000256" key="6">
    <source>
        <dbReference type="ARBA" id="ARBA00022490"/>
    </source>
</evidence>
<keyword evidence="6" id="KW-0963">Cytoplasm</keyword>
<keyword evidence="14" id="KW-1185">Reference proteome</keyword>
<dbReference type="GO" id="GO:0005634">
    <property type="term" value="C:nucleus"/>
    <property type="evidence" value="ECO:0007669"/>
    <property type="project" value="UniProtKB-SubCell"/>
</dbReference>
<dbReference type="SUPFAM" id="SSF55729">
    <property type="entry name" value="Acyl-CoA N-acyltransferases (Nat)"/>
    <property type="match status" value="1"/>
</dbReference>
<dbReference type="InterPro" id="IPR016181">
    <property type="entry name" value="Acyl_CoA_acyltransferase"/>
</dbReference>
<comment type="catalytic activity">
    <reaction evidence="11">
        <text>N-terminal L-seryl-[histone H4] + acetyl-CoA = N-terminal N(alpha)-acetyl-L-seryl-[histone H4] + CoA + H(+)</text>
        <dbReference type="Rhea" id="RHEA:50596"/>
        <dbReference type="Rhea" id="RHEA-COMP:12740"/>
        <dbReference type="Rhea" id="RHEA-COMP:12743"/>
        <dbReference type="ChEBI" id="CHEBI:15378"/>
        <dbReference type="ChEBI" id="CHEBI:57287"/>
        <dbReference type="ChEBI" id="CHEBI:57288"/>
        <dbReference type="ChEBI" id="CHEBI:64738"/>
        <dbReference type="ChEBI" id="CHEBI:83690"/>
        <dbReference type="EC" id="2.3.1.257"/>
    </reaction>
</comment>
<comment type="similarity">
    <text evidence="3">Belongs to the acetyltransferase family. NAA40 subfamily.</text>
</comment>
<dbReference type="Gene3D" id="3.40.630.30">
    <property type="match status" value="1"/>
</dbReference>
<evidence type="ECO:0000313" key="13">
    <source>
        <dbReference type="EnsemblMetazoa" id="AMIN001541-PA"/>
    </source>
</evidence>
<keyword evidence="8" id="KW-0539">Nucleus</keyword>
<evidence type="ECO:0000256" key="9">
    <source>
        <dbReference type="ARBA" id="ARBA00023315"/>
    </source>
</evidence>
<proteinExistence type="inferred from homology"/>
<dbReference type="GO" id="GO:1990189">
    <property type="term" value="F:protein N-terminal-serine acetyltransferase activity"/>
    <property type="evidence" value="ECO:0007669"/>
    <property type="project" value="UniProtKB-EC"/>
</dbReference>
<sequence>MCRRREDMETSFMEWAYKIAERNLKQKYLTYGFRWQKSTSYKDLFLNWARYVIAYDPHTHLPVGYVFFRFNIAMGRTAVTIYGLHVDENYRNVGLGTHLMKTLEALAHRLGVELLIIGVAKRDIALKRFLNRLGFTAENKEASINPEYEVLVAPTLCYKLMQKYQKSMLENEKLLLTE</sequence>
<evidence type="ECO:0000256" key="8">
    <source>
        <dbReference type="ARBA" id="ARBA00023242"/>
    </source>
</evidence>
<dbReference type="CDD" id="cd04301">
    <property type="entry name" value="NAT_SF"/>
    <property type="match status" value="1"/>
</dbReference>
<dbReference type="AlphaFoldDB" id="A0A182VTZ8"/>
<evidence type="ECO:0000256" key="3">
    <source>
        <dbReference type="ARBA" id="ARBA00008870"/>
    </source>
</evidence>
<dbReference type="InterPro" id="IPR000182">
    <property type="entry name" value="GNAT_dom"/>
</dbReference>
<dbReference type="EnsemblMetazoa" id="AMIN001541-RA">
    <property type="protein sequence ID" value="AMIN001541-PA"/>
    <property type="gene ID" value="AMIN001541"/>
</dbReference>
<keyword evidence="9" id="KW-0012">Acyltransferase</keyword>
<evidence type="ECO:0000256" key="5">
    <source>
        <dbReference type="ARBA" id="ARBA00015043"/>
    </source>
</evidence>
<evidence type="ECO:0000256" key="2">
    <source>
        <dbReference type="ARBA" id="ARBA00004496"/>
    </source>
</evidence>
<dbReference type="PROSITE" id="PS51186">
    <property type="entry name" value="GNAT"/>
    <property type="match status" value="1"/>
</dbReference>
<protein>
    <recommendedName>
        <fullName evidence="5">N-alpha-acetyltransferase 40</fullName>
        <ecNumber evidence="4">2.3.1.257</ecNumber>
    </recommendedName>
</protein>
<dbReference type="Proteomes" id="UP000075920">
    <property type="component" value="Unassembled WGS sequence"/>
</dbReference>
<keyword evidence="7" id="KW-0808">Transferase</keyword>
<evidence type="ECO:0000256" key="11">
    <source>
        <dbReference type="ARBA" id="ARBA00049524"/>
    </source>
</evidence>
<dbReference type="GO" id="GO:0005737">
    <property type="term" value="C:cytoplasm"/>
    <property type="evidence" value="ECO:0007669"/>
    <property type="project" value="UniProtKB-SubCell"/>
</dbReference>
<comment type="subcellular location">
    <subcellularLocation>
        <location evidence="2">Cytoplasm</location>
    </subcellularLocation>
    <subcellularLocation>
        <location evidence="1">Nucleus</location>
    </subcellularLocation>
</comment>
<evidence type="ECO:0000256" key="7">
    <source>
        <dbReference type="ARBA" id="ARBA00022679"/>
    </source>
</evidence>
<dbReference type="VEuPathDB" id="VectorBase:AMIN001541"/>
<dbReference type="GO" id="GO:0010485">
    <property type="term" value="F:histone H4 acetyltransferase activity"/>
    <property type="evidence" value="ECO:0007669"/>
    <property type="project" value="InterPro"/>
</dbReference>
<evidence type="ECO:0000313" key="14">
    <source>
        <dbReference type="Proteomes" id="UP000075920"/>
    </source>
</evidence>
<dbReference type="GO" id="GO:0043998">
    <property type="term" value="F:histone H2A acetyltransferase activity"/>
    <property type="evidence" value="ECO:0007669"/>
    <property type="project" value="InterPro"/>
</dbReference>
<dbReference type="PANTHER" id="PTHR20531">
    <property type="entry name" value="N-ALPHA-ACETYLTRANSFERASE 40"/>
    <property type="match status" value="1"/>
</dbReference>
<reference evidence="14" key="1">
    <citation type="submission" date="2013-03" db="EMBL/GenBank/DDBJ databases">
        <title>The Genome Sequence of Anopheles minimus MINIMUS1.</title>
        <authorList>
            <consortium name="The Broad Institute Genomics Platform"/>
            <person name="Neafsey D.E."/>
            <person name="Walton C."/>
            <person name="Walker B."/>
            <person name="Young S.K."/>
            <person name="Zeng Q."/>
            <person name="Gargeya S."/>
            <person name="Fitzgerald M."/>
            <person name="Haas B."/>
            <person name="Abouelleil A."/>
            <person name="Allen A.W."/>
            <person name="Alvarado L."/>
            <person name="Arachchi H.M."/>
            <person name="Berlin A.M."/>
            <person name="Chapman S.B."/>
            <person name="Gainer-Dewar J."/>
            <person name="Goldberg J."/>
            <person name="Griggs A."/>
            <person name="Gujja S."/>
            <person name="Hansen M."/>
            <person name="Howarth C."/>
            <person name="Imamovic A."/>
            <person name="Ireland A."/>
            <person name="Larimer J."/>
            <person name="McCowan C."/>
            <person name="Murphy C."/>
            <person name="Pearson M."/>
            <person name="Poon T.W."/>
            <person name="Priest M."/>
            <person name="Roberts A."/>
            <person name="Saif S."/>
            <person name="Shea T."/>
            <person name="Sisk P."/>
            <person name="Sykes S."/>
            <person name="Wortman J."/>
            <person name="Nusbaum C."/>
            <person name="Birren B."/>
        </authorList>
    </citation>
    <scope>NUCLEOTIDE SEQUENCE [LARGE SCALE GENOMIC DNA]</scope>
    <source>
        <strain evidence="14">MINIMUS1</strain>
    </source>
</reference>
<evidence type="ECO:0000256" key="1">
    <source>
        <dbReference type="ARBA" id="ARBA00004123"/>
    </source>
</evidence>
<dbReference type="Pfam" id="PF00583">
    <property type="entry name" value="Acetyltransf_1"/>
    <property type="match status" value="1"/>
</dbReference>
<dbReference type="EC" id="2.3.1.257" evidence="4"/>
<feature type="domain" description="N-acetyltransferase" evidence="12">
    <location>
        <begin position="8"/>
        <end position="157"/>
    </location>
</feature>
<dbReference type="InterPro" id="IPR039949">
    <property type="entry name" value="NAA40"/>
</dbReference>
<dbReference type="PANTHER" id="PTHR20531:SF1">
    <property type="entry name" value="N-ALPHA-ACETYLTRANSFERASE 40"/>
    <property type="match status" value="1"/>
</dbReference>